<feature type="transmembrane region" description="Helical" evidence="1">
    <location>
        <begin position="20"/>
        <end position="42"/>
    </location>
</feature>
<dbReference type="Pfam" id="PF25732">
    <property type="entry name" value="BILF1"/>
    <property type="match status" value="1"/>
</dbReference>
<feature type="transmembrane region" description="Helical" evidence="1">
    <location>
        <begin position="253"/>
        <end position="271"/>
    </location>
</feature>
<keyword evidence="1" id="KW-0812">Transmembrane</keyword>
<protein>
    <submittedName>
        <fullName evidence="2">Ov5</fullName>
    </submittedName>
</protein>
<feature type="transmembrane region" description="Helical" evidence="1">
    <location>
        <begin position="123"/>
        <end position="143"/>
    </location>
</feature>
<keyword evidence="1" id="KW-0472">Membrane</keyword>
<gene>
    <name evidence="2" type="ORF">OvHV-2gp11</name>
</gene>
<dbReference type="Proteomes" id="UP000152762">
    <property type="component" value="Segment"/>
</dbReference>
<keyword evidence="1" id="KW-1133">Transmembrane helix</keyword>
<evidence type="ECO:0000313" key="2">
    <source>
        <dbReference type="EMBL" id="ABB22231.1"/>
    </source>
</evidence>
<evidence type="ECO:0000256" key="1">
    <source>
        <dbReference type="SAM" id="Phobius"/>
    </source>
</evidence>
<dbReference type="InterPro" id="IPR058024">
    <property type="entry name" value="BILF1-like"/>
</dbReference>
<feature type="transmembrane region" description="Helical" evidence="1">
    <location>
        <begin position="77"/>
        <end position="102"/>
    </location>
</feature>
<dbReference type="EMBL" id="DQ198083">
    <property type="protein sequence ID" value="ABB22231.1"/>
    <property type="molecule type" value="Genomic_DNA"/>
</dbReference>
<feature type="transmembrane region" description="Helical" evidence="1">
    <location>
        <begin position="209"/>
        <end position="233"/>
    </location>
</feature>
<reference evidence="2 3" key="1">
    <citation type="journal article" date="2007" name="J. Gen. Virol.">
        <title>Comparison of ovine herpesvirus 2 genomes isolated from domestic sheep (Ovis aries) and a clinically affected cow (Bos bovis).</title>
        <authorList>
            <person name="Taus N.S."/>
            <person name="Herndon D.R."/>
            <person name="Traul D.L."/>
            <person name="Stewart J.P."/>
            <person name="Ackermann M."/>
            <person name="Li H."/>
            <person name="Knowles D.P."/>
            <person name="Lewis G.S."/>
            <person name="Brayton K.A."/>
        </authorList>
    </citation>
    <scope>NUCLEOTIDE SEQUENCE [LARGE SCALE GENOMIC DNA]</scope>
</reference>
<organism evidence="2 3">
    <name type="scientific">Ovine gammaherpesvirus 2</name>
    <dbReference type="NCBI Taxonomy" id="10398"/>
    <lineage>
        <taxon>Viruses</taxon>
        <taxon>Duplodnaviria</taxon>
        <taxon>Heunggongvirae</taxon>
        <taxon>Peploviricota</taxon>
        <taxon>Herviviricetes</taxon>
        <taxon>Herpesvirales</taxon>
        <taxon>Orthoherpesviridae</taxon>
        <taxon>Gammaherpesvirinae</taxon>
        <taxon>Macavirus</taxon>
        <taxon>Macavirus ovinegamma2</taxon>
    </lineage>
</organism>
<proteinExistence type="predicted"/>
<feature type="transmembrane region" description="Helical" evidence="1">
    <location>
        <begin position="51"/>
        <end position="71"/>
    </location>
</feature>
<sequence length="417" mass="46685">MDANSTLVENCTVLYDPNLLYLGKTFSFLWVAVSLLFLYLFACKLKFTPHIYLWLSFYIVGFLVWLCSKLLQDAVESGYKCLIINCLGSFCLIFLSLIMLGIMLDRYIKLQWVTRSGMNRNHVLLCVCLVFLIAVLVACLDEISMGSPDALQFNGTESFKCRPAATLSAFKVQLYYKTAFCLLCTVVALVLTGLTVHKILGTSLKKKHVAIINILSVTAANVTVWVFVCFGLLKQAFDENLSLCPSTASTFIYPYAMQVTVIVILFVYMYTSQHIKGALVSTKQSISAETKKLSFKSATPVSHLSTAIKPFASSKKDLGYPSLQNDHHRGPHGHVDYSDLRWAVCPCQQKIDKRPDAPLAGMYPILSELHSRQPGLFWSPQFFVYVGRYQEIMRSARAARAQRAMHSPANVRAGSKL</sequence>
<feature type="transmembrane region" description="Helical" evidence="1">
    <location>
        <begin position="174"/>
        <end position="197"/>
    </location>
</feature>
<accession>A1BM02</accession>
<evidence type="ECO:0000313" key="3">
    <source>
        <dbReference type="Proteomes" id="UP000152762"/>
    </source>
</evidence>
<name>A1BM02_9GAMA</name>